<protein>
    <submittedName>
        <fullName evidence="1">Uncharacterized protein</fullName>
    </submittedName>
</protein>
<proteinExistence type="predicted"/>
<dbReference type="Proteomes" id="UP000886523">
    <property type="component" value="Unassembled WGS sequence"/>
</dbReference>
<sequence>MYRALCSTAIPFSGLATSTSLSKTARIKLGLVNNDDEDETETSVDDEFTAYITAKRTPLNKPAFLAGARAYPTHMVPTRYGLSANSGILRALPAHIFLL</sequence>
<dbReference type="EMBL" id="MU129660">
    <property type="protein sequence ID" value="KAF9502744.1"/>
    <property type="molecule type" value="Genomic_DNA"/>
</dbReference>
<accession>A0A9P6AB23</accession>
<comment type="caution">
    <text evidence="1">The sequence shown here is derived from an EMBL/GenBank/DDBJ whole genome shotgun (WGS) entry which is preliminary data.</text>
</comment>
<keyword evidence="2" id="KW-1185">Reference proteome</keyword>
<feature type="non-terminal residue" evidence="1">
    <location>
        <position position="99"/>
    </location>
</feature>
<evidence type="ECO:0000313" key="2">
    <source>
        <dbReference type="Proteomes" id="UP000886523"/>
    </source>
</evidence>
<name>A0A9P6AB23_9AGAM</name>
<gene>
    <name evidence="1" type="ORF">BS47DRAFT_1356817</name>
</gene>
<reference evidence="1" key="1">
    <citation type="journal article" date="2020" name="Nat. Commun.">
        <title>Large-scale genome sequencing of mycorrhizal fungi provides insights into the early evolution of symbiotic traits.</title>
        <authorList>
            <person name="Miyauchi S."/>
            <person name="Kiss E."/>
            <person name="Kuo A."/>
            <person name="Drula E."/>
            <person name="Kohler A."/>
            <person name="Sanchez-Garcia M."/>
            <person name="Morin E."/>
            <person name="Andreopoulos B."/>
            <person name="Barry K.W."/>
            <person name="Bonito G."/>
            <person name="Buee M."/>
            <person name="Carver A."/>
            <person name="Chen C."/>
            <person name="Cichocki N."/>
            <person name="Clum A."/>
            <person name="Culley D."/>
            <person name="Crous P.W."/>
            <person name="Fauchery L."/>
            <person name="Girlanda M."/>
            <person name="Hayes R.D."/>
            <person name="Keri Z."/>
            <person name="LaButti K."/>
            <person name="Lipzen A."/>
            <person name="Lombard V."/>
            <person name="Magnuson J."/>
            <person name="Maillard F."/>
            <person name="Murat C."/>
            <person name="Nolan M."/>
            <person name="Ohm R.A."/>
            <person name="Pangilinan J."/>
            <person name="Pereira M.F."/>
            <person name="Perotto S."/>
            <person name="Peter M."/>
            <person name="Pfister S."/>
            <person name="Riley R."/>
            <person name="Sitrit Y."/>
            <person name="Stielow J.B."/>
            <person name="Szollosi G."/>
            <person name="Zifcakova L."/>
            <person name="Stursova M."/>
            <person name="Spatafora J.W."/>
            <person name="Tedersoo L."/>
            <person name="Vaario L.M."/>
            <person name="Yamada A."/>
            <person name="Yan M."/>
            <person name="Wang P."/>
            <person name="Xu J."/>
            <person name="Bruns T."/>
            <person name="Baldrian P."/>
            <person name="Vilgalys R."/>
            <person name="Dunand C."/>
            <person name="Henrissat B."/>
            <person name="Grigoriev I.V."/>
            <person name="Hibbett D."/>
            <person name="Nagy L.G."/>
            <person name="Martin F.M."/>
        </authorList>
    </citation>
    <scope>NUCLEOTIDE SEQUENCE</scope>
    <source>
        <strain evidence="1">UP504</strain>
    </source>
</reference>
<organism evidence="1 2">
    <name type="scientific">Hydnum rufescens UP504</name>
    <dbReference type="NCBI Taxonomy" id="1448309"/>
    <lineage>
        <taxon>Eukaryota</taxon>
        <taxon>Fungi</taxon>
        <taxon>Dikarya</taxon>
        <taxon>Basidiomycota</taxon>
        <taxon>Agaricomycotina</taxon>
        <taxon>Agaricomycetes</taxon>
        <taxon>Cantharellales</taxon>
        <taxon>Hydnaceae</taxon>
        <taxon>Hydnum</taxon>
    </lineage>
</organism>
<dbReference type="AlphaFoldDB" id="A0A9P6AB23"/>
<evidence type="ECO:0000313" key="1">
    <source>
        <dbReference type="EMBL" id="KAF9502744.1"/>
    </source>
</evidence>